<evidence type="ECO:0000259" key="5">
    <source>
        <dbReference type="Pfam" id="PF04542"/>
    </source>
</evidence>
<protein>
    <submittedName>
        <fullName evidence="7">Sigma-70 family RNA polymerase sigma factor</fullName>
    </submittedName>
</protein>
<feature type="domain" description="RNA polymerase sigma factor 70 region 4 type 2" evidence="6">
    <location>
        <begin position="131"/>
        <end position="183"/>
    </location>
</feature>
<sequence length="192" mass="21637">MPPDADSSAEEAFLLARIGAGDRAAFRDLYARFSTPLFSFTLRLVGDRATAEELLQDAFVKIWHHANDYDPHKSRAFTWAVTIVRRTCIDHLRRRRSAPSFTPLPLETEGGADFATAETARRTAEAHETSRNVDRALEHISGDRRRALELALYSELTHAEIARQLVQPIGTVKSWIRRGLLELRTTLAQAKS</sequence>
<dbReference type="GO" id="GO:0003677">
    <property type="term" value="F:DNA binding"/>
    <property type="evidence" value="ECO:0007669"/>
    <property type="project" value="InterPro"/>
</dbReference>
<name>A0AAE9ZU76_9BACT</name>
<dbReference type="Pfam" id="PF04542">
    <property type="entry name" value="Sigma70_r2"/>
    <property type="match status" value="1"/>
</dbReference>
<dbReference type="InterPro" id="IPR014284">
    <property type="entry name" value="RNA_pol_sigma-70_dom"/>
</dbReference>
<dbReference type="SUPFAM" id="SSF88946">
    <property type="entry name" value="Sigma2 domain of RNA polymerase sigma factors"/>
    <property type="match status" value="1"/>
</dbReference>
<keyword evidence="2" id="KW-0805">Transcription regulation</keyword>
<proteinExistence type="inferred from homology"/>
<dbReference type="InterPro" id="IPR039425">
    <property type="entry name" value="RNA_pol_sigma-70-like"/>
</dbReference>
<dbReference type="PANTHER" id="PTHR43133:SF62">
    <property type="entry name" value="RNA POLYMERASE SIGMA FACTOR SIGZ"/>
    <property type="match status" value="1"/>
</dbReference>
<comment type="similarity">
    <text evidence="1">Belongs to the sigma-70 factor family. ECF subfamily.</text>
</comment>
<organism evidence="7 8">
    <name type="scientific">Synoicihabitans lomoniglobus</name>
    <dbReference type="NCBI Taxonomy" id="2909285"/>
    <lineage>
        <taxon>Bacteria</taxon>
        <taxon>Pseudomonadati</taxon>
        <taxon>Verrucomicrobiota</taxon>
        <taxon>Opitutia</taxon>
        <taxon>Opitutales</taxon>
        <taxon>Opitutaceae</taxon>
        <taxon>Synoicihabitans</taxon>
    </lineage>
</organism>
<dbReference type="InterPro" id="IPR036388">
    <property type="entry name" value="WH-like_DNA-bd_sf"/>
</dbReference>
<gene>
    <name evidence="7" type="ORF">PXH66_18745</name>
</gene>
<accession>A0AAE9ZU76</accession>
<evidence type="ECO:0000256" key="2">
    <source>
        <dbReference type="ARBA" id="ARBA00023015"/>
    </source>
</evidence>
<dbReference type="AlphaFoldDB" id="A0AAE9ZU76"/>
<dbReference type="PANTHER" id="PTHR43133">
    <property type="entry name" value="RNA POLYMERASE ECF-TYPE SIGMA FACTO"/>
    <property type="match status" value="1"/>
</dbReference>
<dbReference type="InterPro" id="IPR007627">
    <property type="entry name" value="RNA_pol_sigma70_r2"/>
</dbReference>
<evidence type="ECO:0000313" key="7">
    <source>
        <dbReference type="EMBL" id="WED64381.1"/>
    </source>
</evidence>
<dbReference type="InterPro" id="IPR013249">
    <property type="entry name" value="RNA_pol_sigma70_r4_t2"/>
</dbReference>
<dbReference type="InterPro" id="IPR013325">
    <property type="entry name" value="RNA_pol_sigma_r2"/>
</dbReference>
<evidence type="ECO:0000313" key="8">
    <source>
        <dbReference type="Proteomes" id="UP001218638"/>
    </source>
</evidence>
<dbReference type="RefSeq" id="WP_330927526.1">
    <property type="nucleotide sequence ID" value="NZ_CP119075.1"/>
</dbReference>
<keyword evidence="4" id="KW-0804">Transcription</keyword>
<dbReference type="SUPFAM" id="SSF88659">
    <property type="entry name" value="Sigma3 and sigma4 domains of RNA polymerase sigma factors"/>
    <property type="match status" value="1"/>
</dbReference>
<dbReference type="Gene3D" id="1.10.1740.10">
    <property type="match status" value="1"/>
</dbReference>
<dbReference type="Gene3D" id="1.10.10.10">
    <property type="entry name" value="Winged helix-like DNA-binding domain superfamily/Winged helix DNA-binding domain"/>
    <property type="match status" value="1"/>
</dbReference>
<keyword evidence="8" id="KW-1185">Reference proteome</keyword>
<keyword evidence="3" id="KW-0731">Sigma factor</keyword>
<dbReference type="KEGG" id="slom:PXH66_18745"/>
<dbReference type="GO" id="GO:0006352">
    <property type="term" value="P:DNA-templated transcription initiation"/>
    <property type="evidence" value="ECO:0007669"/>
    <property type="project" value="InterPro"/>
</dbReference>
<dbReference type="GO" id="GO:0016987">
    <property type="term" value="F:sigma factor activity"/>
    <property type="evidence" value="ECO:0007669"/>
    <property type="project" value="UniProtKB-KW"/>
</dbReference>
<evidence type="ECO:0000256" key="3">
    <source>
        <dbReference type="ARBA" id="ARBA00023082"/>
    </source>
</evidence>
<dbReference type="InterPro" id="IPR013324">
    <property type="entry name" value="RNA_pol_sigma_r3/r4-like"/>
</dbReference>
<dbReference type="Pfam" id="PF08281">
    <property type="entry name" value="Sigma70_r4_2"/>
    <property type="match status" value="1"/>
</dbReference>
<dbReference type="NCBIfam" id="TIGR02937">
    <property type="entry name" value="sigma70-ECF"/>
    <property type="match status" value="1"/>
</dbReference>
<dbReference type="EMBL" id="CP119075">
    <property type="protein sequence ID" value="WED64381.1"/>
    <property type="molecule type" value="Genomic_DNA"/>
</dbReference>
<evidence type="ECO:0000259" key="6">
    <source>
        <dbReference type="Pfam" id="PF08281"/>
    </source>
</evidence>
<feature type="domain" description="RNA polymerase sigma-70 region 2" evidence="5">
    <location>
        <begin position="29"/>
        <end position="96"/>
    </location>
</feature>
<reference evidence="7" key="1">
    <citation type="submission" date="2023-03" db="EMBL/GenBank/DDBJ databases">
        <title>Lomoglobus Profundus gen. nov., sp. nov., a novel member of the phylum Verrucomicrobia, isolated from deep-marine sediment of South China Sea.</title>
        <authorList>
            <person name="Ahmad T."/>
            <person name="Ishaq S.E."/>
            <person name="Wang F."/>
        </authorList>
    </citation>
    <scope>NUCLEOTIDE SEQUENCE</scope>
    <source>
        <strain evidence="7">LMO-M01</strain>
    </source>
</reference>
<dbReference type="Proteomes" id="UP001218638">
    <property type="component" value="Chromosome"/>
</dbReference>
<evidence type="ECO:0000256" key="4">
    <source>
        <dbReference type="ARBA" id="ARBA00023163"/>
    </source>
</evidence>
<evidence type="ECO:0000256" key="1">
    <source>
        <dbReference type="ARBA" id="ARBA00010641"/>
    </source>
</evidence>